<name>A0A0N0U607_9HYME</name>
<evidence type="ECO:0000313" key="1">
    <source>
        <dbReference type="EMBL" id="KOX76558.1"/>
    </source>
</evidence>
<proteinExistence type="predicted"/>
<gene>
    <name evidence="1" type="ORF">WN51_11764</name>
</gene>
<sequence length="177" mass="20422">MDFSLGERRSLGPTVTQLENKYKNVTRWIRMRFGKHGEKYIHKGAMRMVELDVQLEFRRVSCLYRARCVNGVTEGTSDRVLGEIARTEWRIKEREARMGNVGWGMFWYANEESGRKGQKLREKNKTVAVEKKARCQNRPSCTISAENKECMCNVLTPLTSLLRLSPPKSCDAQNTAE</sequence>
<dbReference type="Proteomes" id="UP000053105">
    <property type="component" value="Unassembled WGS sequence"/>
</dbReference>
<organism evidence="1 2">
    <name type="scientific">Melipona quadrifasciata</name>
    <dbReference type="NCBI Taxonomy" id="166423"/>
    <lineage>
        <taxon>Eukaryota</taxon>
        <taxon>Metazoa</taxon>
        <taxon>Ecdysozoa</taxon>
        <taxon>Arthropoda</taxon>
        <taxon>Hexapoda</taxon>
        <taxon>Insecta</taxon>
        <taxon>Pterygota</taxon>
        <taxon>Neoptera</taxon>
        <taxon>Endopterygota</taxon>
        <taxon>Hymenoptera</taxon>
        <taxon>Apocrita</taxon>
        <taxon>Aculeata</taxon>
        <taxon>Apoidea</taxon>
        <taxon>Anthophila</taxon>
        <taxon>Apidae</taxon>
        <taxon>Melipona</taxon>
    </lineage>
</organism>
<accession>A0A0N0U607</accession>
<dbReference type="AlphaFoldDB" id="A0A0N0U607"/>
<keyword evidence="2" id="KW-1185">Reference proteome</keyword>
<evidence type="ECO:0000313" key="2">
    <source>
        <dbReference type="Proteomes" id="UP000053105"/>
    </source>
</evidence>
<dbReference type="EMBL" id="KQ435746">
    <property type="protein sequence ID" value="KOX76558.1"/>
    <property type="molecule type" value="Genomic_DNA"/>
</dbReference>
<reference evidence="1 2" key="1">
    <citation type="submission" date="2015-07" db="EMBL/GenBank/DDBJ databases">
        <title>The genome of Melipona quadrifasciata.</title>
        <authorList>
            <person name="Pan H."/>
            <person name="Kapheim K."/>
        </authorList>
    </citation>
    <scope>NUCLEOTIDE SEQUENCE [LARGE SCALE GENOMIC DNA]</scope>
    <source>
        <strain evidence="1">0111107301</strain>
        <tissue evidence="1">Whole body</tissue>
    </source>
</reference>
<protein>
    <submittedName>
        <fullName evidence="1">Uncharacterized protein</fullName>
    </submittedName>
</protein>